<keyword evidence="1" id="KW-1133">Transmembrane helix</keyword>
<keyword evidence="1" id="KW-0472">Membrane</keyword>
<comment type="caution">
    <text evidence="2">The sequence shown here is derived from an EMBL/GenBank/DDBJ whole genome shotgun (WGS) entry which is preliminary data.</text>
</comment>
<keyword evidence="3" id="KW-1185">Reference proteome</keyword>
<proteinExistence type="predicted"/>
<dbReference type="Proteomes" id="UP000198345">
    <property type="component" value="Unassembled WGS sequence"/>
</dbReference>
<evidence type="ECO:0000313" key="3">
    <source>
        <dbReference type="Proteomes" id="UP000198345"/>
    </source>
</evidence>
<dbReference type="OrthoDB" id="1247025at2"/>
<sequence>MEPNNFEKDFREKLNQRKIEPSDKAWDRLDAMLSIAEENKPAKKAKNKRKWMYVAASIAGFLLLGTIFFNQSKNSSEVLNTIEVQNDKNVVIEEGTQKDSVIKTIVLQKDSDKKVIAVSEQVSVKSTNQEGINRSTKSNKTIHIASNQITESSIINQNQEIQSIKNQSAVTETAAKESTDQLLVKAEKNNLADNVVKPKSKVKINANDLLNQVDGELELSFREKMIAKVNKNYQSVKVAITNRNQEE</sequence>
<dbReference type="AlphaFoldDB" id="A0A226HRN7"/>
<name>A0A226HRN7_9FLAO</name>
<reference evidence="2 3" key="1">
    <citation type="submission" date="2016-11" db="EMBL/GenBank/DDBJ databases">
        <title>Whole genomes of Flavobacteriaceae.</title>
        <authorList>
            <person name="Stine C."/>
            <person name="Li C."/>
            <person name="Tadesse D."/>
        </authorList>
    </citation>
    <scope>NUCLEOTIDE SEQUENCE [LARGE SCALE GENOMIC DNA]</scope>
    <source>
        <strain evidence="2 3">DSM 18292</strain>
    </source>
</reference>
<evidence type="ECO:0000313" key="2">
    <source>
        <dbReference type="EMBL" id="OXA96140.1"/>
    </source>
</evidence>
<organism evidence="2 3">
    <name type="scientific">Flavobacterium hercynium</name>
    <dbReference type="NCBI Taxonomy" id="387094"/>
    <lineage>
        <taxon>Bacteria</taxon>
        <taxon>Pseudomonadati</taxon>
        <taxon>Bacteroidota</taxon>
        <taxon>Flavobacteriia</taxon>
        <taxon>Flavobacteriales</taxon>
        <taxon>Flavobacteriaceae</taxon>
        <taxon>Flavobacterium</taxon>
    </lineage>
</organism>
<protein>
    <submittedName>
        <fullName evidence="2">Uncharacterized protein</fullName>
    </submittedName>
</protein>
<evidence type="ECO:0000256" key="1">
    <source>
        <dbReference type="SAM" id="Phobius"/>
    </source>
</evidence>
<gene>
    <name evidence="2" type="ORF">B0A66_00750</name>
</gene>
<dbReference type="EMBL" id="MUGW01000002">
    <property type="protein sequence ID" value="OXA96140.1"/>
    <property type="molecule type" value="Genomic_DNA"/>
</dbReference>
<accession>A0A226HRN7</accession>
<feature type="transmembrane region" description="Helical" evidence="1">
    <location>
        <begin position="51"/>
        <end position="69"/>
    </location>
</feature>
<dbReference type="RefSeq" id="WP_089047938.1">
    <property type="nucleotide sequence ID" value="NZ_FXTV01000001.1"/>
</dbReference>
<keyword evidence="1" id="KW-0812">Transmembrane</keyword>